<evidence type="ECO:0000313" key="3">
    <source>
        <dbReference type="Proteomes" id="UP000250235"/>
    </source>
</evidence>
<evidence type="ECO:0000313" key="2">
    <source>
        <dbReference type="EMBL" id="KZV27273.1"/>
    </source>
</evidence>
<organism evidence="2 3">
    <name type="scientific">Dorcoceras hygrometricum</name>
    <dbReference type="NCBI Taxonomy" id="472368"/>
    <lineage>
        <taxon>Eukaryota</taxon>
        <taxon>Viridiplantae</taxon>
        <taxon>Streptophyta</taxon>
        <taxon>Embryophyta</taxon>
        <taxon>Tracheophyta</taxon>
        <taxon>Spermatophyta</taxon>
        <taxon>Magnoliopsida</taxon>
        <taxon>eudicotyledons</taxon>
        <taxon>Gunneridae</taxon>
        <taxon>Pentapetalae</taxon>
        <taxon>asterids</taxon>
        <taxon>lamiids</taxon>
        <taxon>Lamiales</taxon>
        <taxon>Gesneriaceae</taxon>
        <taxon>Didymocarpoideae</taxon>
        <taxon>Trichosporeae</taxon>
        <taxon>Loxocarpinae</taxon>
        <taxon>Dorcoceras</taxon>
    </lineage>
</organism>
<accession>A0A2Z7B0L7</accession>
<name>A0A2Z7B0L7_9LAMI</name>
<feature type="compositionally biased region" description="Basic and acidic residues" evidence="1">
    <location>
        <begin position="19"/>
        <end position="32"/>
    </location>
</feature>
<reference evidence="2 3" key="1">
    <citation type="journal article" date="2015" name="Proc. Natl. Acad. Sci. U.S.A.">
        <title>The resurrection genome of Boea hygrometrica: A blueprint for survival of dehydration.</title>
        <authorList>
            <person name="Xiao L."/>
            <person name="Yang G."/>
            <person name="Zhang L."/>
            <person name="Yang X."/>
            <person name="Zhao S."/>
            <person name="Ji Z."/>
            <person name="Zhou Q."/>
            <person name="Hu M."/>
            <person name="Wang Y."/>
            <person name="Chen M."/>
            <person name="Xu Y."/>
            <person name="Jin H."/>
            <person name="Xiao X."/>
            <person name="Hu G."/>
            <person name="Bao F."/>
            <person name="Hu Y."/>
            <person name="Wan P."/>
            <person name="Li L."/>
            <person name="Deng X."/>
            <person name="Kuang T."/>
            <person name="Xiang C."/>
            <person name="Zhu J.K."/>
            <person name="Oliver M.J."/>
            <person name="He Y."/>
        </authorList>
    </citation>
    <scope>NUCLEOTIDE SEQUENCE [LARGE SCALE GENOMIC DNA]</scope>
    <source>
        <strain evidence="3">cv. XS01</strain>
    </source>
</reference>
<keyword evidence="3" id="KW-1185">Reference proteome</keyword>
<dbReference type="EMBL" id="KV010646">
    <property type="protein sequence ID" value="KZV27273.1"/>
    <property type="molecule type" value="Genomic_DNA"/>
</dbReference>
<feature type="region of interest" description="Disordered" evidence="1">
    <location>
        <begin position="1"/>
        <end position="36"/>
    </location>
</feature>
<proteinExistence type="predicted"/>
<dbReference type="Proteomes" id="UP000250235">
    <property type="component" value="Unassembled WGS sequence"/>
</dbReference>
<dbReference type="AlphaFoldDB" id="A0A2Z7B0L7"/>
<evidence type="ECO:0000256" key="1">
    <source>
        <dbReference type="SAM" id="MobiDB-lite"/>
    </source>
</evidence>
<gene>
    <name evidence="2" type="ORF">F511_04726</name>
</gene>
<protein>
    <submittedName>
        <fullName evidence="2">Uncharacterized protein</fullName>
    </submittedName>
</protein>
<sequence length="72" mass="8362">MGRDTTKWATASRPTFVADTHHRDPHQSKDSRPTPVYRFETHTIHTPARPTSVDRFTTNTIETHNSRQTYDP</sequence>